<evidence type="ECO:0000256" key="2">
    <source>
        <dbReference type="SAM" id="SignalP"/>
    </source>
</evidence>
<feature type="region of interest" description="Disordered" evidence="1">
    <location>
        <begin position="536"/>
        <end position="629"/>
    </location>
</feature>
<proteinExistence type="predicted"/>
<feature type="compositionally biased region" description="Acidic residues" evidence="1">
    <location>
        <begin position="608"/>
        <end position="629"/>
    </location>
</feature>
<organism evidence="3 4">
    <name type="scientific">Littorina saxatilis</name>
    <dbReference type="NCBI Taxonomy" id="31220"/>
    <lineage>
        <taxon>Eukaryota</taxon>
        <taxon>Metazoa</taxon>
        <taxon>Spiralia</taxon>
        <taxon>Lophotrochozoa</taxon>
        <taxon>Mollusca</taxon>
        <taxon>Gastropoda</taxon>
        <taxon>Caenogastropoda</taxon>
        <taxon>Littorinimorpha</taxon>
        <taxon>Littorinoidea</taxon>
        <taxon>Littorinidae</taxon>
        <taxon>Littorina</taxon>
    </lineage>
</organism>
<accession>A0AAN9BFI4</accession>
<feature type="region of interest" description="Disordered" evidence="1">
    <location>
        <begin position="262"/>
        <end position="387"/>
    </location>
</feature>
<keyword evidence="4" id="KW-1185">Reference proteome</keyword>
<feature type="compositionally biased region" description="Basic and acidic residues" evidence="1">
    <location>
        <begin position="595"/>
        <end position="607"/>
    </location>
</feature>
<feature type="chain" id="PRO_5042892823" evidence="2">
    <location>
        <begin position="30"/>
        <end position="651"/>
    </location>
</feature>
<feature type="region of interest" description="Disordered" evidence="1">
    <location>
        <begin position="76"/>
        <end position="178"/>
    </location>
</feature>
<feature type="compositionally biased region" description="Acidic residues" evidence="1">
    <location>
        <begin position="536"/>
        <end position="590"/>
    </location>
</feature>
<feature type="compositionally biased region" description="Polar residues" evidence="1">
    <location>
        <begin position="331"/>
        <end position="343"/>
    </location>
</feature>
<feature type="compositionally biased region" description="Polar residues" evidence="1">
    <location>
        <begin position="141"/>
        <end position="150"/>
    </location>
</feature>
<dbReference type="PROSITE" id="PS51257">
    <property type="entry name" value="PROKAR_LIPOPROTEIN"/>
    <property type="match status" value="1"/>
</dbReference>
<dbReference type="EMBL" id="JBAMIC010000008">
    <property type="protein sequence ID" value="KAK7104835.1"/>
    <property type="molecule type" value="Genomic_DNA"/>
</dbReference>
<name>A0AAN9BFI4_9CAEN</name>
<feature type="compositionally biased region" description="Polar residues" evidence="1">
    <location>
        <begin position="80"/>
        <end position="89"/>
    </location>
</feature>
<protein>
    <submittedName>
        <fullName evidence="3">Uncharacterized protein</fullName>
    </submittedName>
</protein>
<gene>
    <name evidence="3" type="ORF">V1264_019491</name>
</gene>
<keyword evidence="2" id="KW-0732">Signal</keyword>
<evidence type="ECO:0000256" key="1">
    <source>
        <dbReference type="SAM" id="MobiDB-lite"/>
    </source>
</evidence>
<sequence length="651" mass="72491">MFSTKPRSLAGPCYVILLVLGLGCDYVFARPQGDPRVHVHGQSESSGSALRYSPELLLENTLESAASPASIYPHFPPSAVSGSNSPANNNDREQANDARPSNKGNNYGNNNDLSFVNSDHDHQANPGVGNANGQGGLRGSEVNNNNNIGQGWSGGAQRVSSNGYVGNTGLRSSQQHDGLHDSYRTAAIPSQIRPRPQVVPGPAQETGVQNKTAVNQHMDDIRVNGLQTADNAPPSQPAVILGQKSPALPEIRQQNAPLGSMYPSFLNAGNKSPEIHQDVDVDGLHGAGQPPSSIEEDLGLSPFLRERPPPPQPFQPSPRKASVSDDGAPGASNQAIPWQQVLSSDIDVDRPVNQPSPAQGTIPGKEERPGVPSPSFGQDDLSDDAFAIEVEFDLDSDENPFREEEDMTGEVPLELALQVIQAMKAEPAWKQYIGSGWEEMEPYWEDDEYDDDYDEDEEYYDYDEEESDEYDDWIPAGNMSPQNSRLITLIIETIGVTEREDDTRDNDMDIWQILTNFPFSMLLGKHNVNEDEYYSEEYDEDEYYDEHDDEYDDDYDTEDEYDEYYDDEDSYDDEDYDDSYDDDDEDDEEYSVSLEDNRATFLKKETDNGSDEDDYYDDDCDDGTLCDDDNNDVKKKDDFTVFSLPPMITKK</sequence>
<feature type="signal peptide" evidence="2">
    <location>
        <begin position="1"/>
        <end position="29"/>
    </location>
</feature>
<evidence type="ECO:0000313" key="3">
    <source>
        <dbReference type="EMBL" id="KAK7104835.1"/>
    </source>
</evidence>
<feature type="compositionally biased region" description="Basic and acidic residues" evidence="1">
    <location>
        <begin position="273"/>
        <end position="283"/>
    </location>
</feature>
<feature type="compositionally biased region" description="Low complexity" evidence="1">
    <location>
        <begin position="102"/>
        <end position="111"/>
    </location>
</feature>
<feature type="compositionally biased region" description="Polar residues" evidence="1">
    <location>
        <begin position="158"/>
        <end position="176"/>
    </location>
</feature>
<dbReference type="AlphaFoldDB" id="A0AAN9BFI4"/>
<reference evidence="3 4" key="1">
    <citation type="submission" date="2024-02" db="EMBL/GenBank/DDBJ databases">
        <title>Chromosome-scale genome assembly of the rough periwinkle Littorina saxatilis.</title>
        <authorList>
            <person name="De Jode A."/>
            <person name="Faria R."/>
            <person name="Formenti G."/>
            <person name="Sims Y."/>
            <person name="Smith T.P."/>
            <person name="Tracey A."/>
            <person name="Wood J.M.D."/>
            <person name="Zagrodzka Z.B."/>
            <person name="Johannesson K."/>
            <person name="Butlin R.K."/>
            <person name="Leder E.H."/>
        </authorList>
    </citation>
    <scope>NUCLEOTIDE SEQUENCE [LARGE SCALE GENOMIC DNA]</scope>
    <source>
        <strain evidence="3">Snail1</strain>
        <tissue evidence="3">Muscle</tissue>
    </source>
</reference>
<evidence type="ECO:0000313" key="4">
    <source>
        <dbReference type="Proteomes" id="UP001374579"/>
    </source>
</evidence>
<dbReference type="Proteomes" id="UP001374579">
    <property type="component" value="Unassembled WGS sequence"/>
</dbReference>
<comment type="caution">
    <text evidence="3">The sequence shown here is derived from an EMBL/GenBank/DDBJ whole genome shotgun (WGS) entry which is preliminary data.</text>
</comment>